<name>A0ABN7UK31_GIGMA</name>
<reference evidence="1 2" key="1">
    <citation type="submission" date="2021-06" db="EMBL/GenBank/DDBJ databases">
        <authorList>
            <person name="Kallberg Y."/>
            <person name="Tangrot J."/>
            <person name="Rosling A."/>
        </authorList>
    </citation>
    <scope>NUCLEOTIDE SEQUENCE [LARGE SCALE GENOMIC DNA]</scope>
    <source>
        <strain evidence="1 2">120-4 pot B 10/14</strain>
    </source>
</reference>
<proteinExistence type="predicted"/>
<evidence type="ECO:0000313" key="1">
    <source>
        <dbReference type="EMBL" id="CAG8613695.1"/>
    </source>
</evidence>
<protein>
    <submittedName>
        <fullName evidence="1">20628_t:CDS:1</fullName>
    </submittedName>
</protein>
<accession>A0ABN7UK31</accession>
<sequence length="66" mass="7941">MLCILRTTLISRAIRTLPEYHADFSEFEYNNWREIGFELSECSMRQNQYYLKLQKPTDLKAGYGWT</sequence>
<organism evidence="1 2">
    <name type="scientific">Gigaspora margarita</name>
    <dbReference type="NCBI Taxonomy" id="4874"/>
    <lineage>
        <taxon>Eukaryota</taxon>
        <taxon>Fungi</taxon>
        <taxon>Fungi incertae sedis</taxon>
        <taxon>Mucoromycota</taxon>
        <taxon>Glomeromycotina</taxon>
        <taxon>Glomeromycetes</taxon>
        <taxon>Diversisporales</taxon>
        <taxon>Gigasporaceae</taxon>
        <taxon>Gigaspora</taxon>
    </lineage>
</organism>
<comment type="caution">
    <text evidence="1">The sequence shown here is derived from an EMBL/GenBank/DDBJ whole genome shotgun (WGS) entry which is preliminary data.</text>
</comment>
<dbReference type="EMBL" id="CAJVQB010003636">
    <property type="protein sequence ID" value="CAG8613695.1"/>
    <property type="molecule type" value="Genomic_DNA"/>
</dbReference>
<keyword evidence="2" id="KW-1185">Reference proteome</keyword>
<dbReference type="Proteomes" id="UP000789901">
    <property type="component" value="Unassembled WGS sequence"/>
</dbReference>
<evidence type="ECO:0000313" key="2">
    <source>
        <dbReference type="Proteomes" id="UP000789901"/>
    </source>
</evidence>
<gene>
    <name evidence="1" type="ORF">GMARGA_LOCUS7486</name>
</gene>